<protein>
    <submittedName>
        <fullName evidence="2">Uncharacterized protein</fullName>
    </submittedName>
</protein>
<dbReference type="AlphaFoldDB" id="A0A139AY43"/>
<gene>
    <name evidence="2" type="ORF">M427DRAFT_130278</name>
</gene>
<evidence type="ECO:0000313" key="3">
    <source>
        <dbReference type="Proteomes" id="UP000070544"/>
    </source>
</evidence>
<proteinExistence type="predicted"/>
<evidence type="ECO:0000256" key="1">
    <source>
        <dbReference type="SAM" id="Coils"/>
    </source>
</evidence>
<organism evidence="2 3">
    <name type="scientific">Gonapodya prolifera (strain JEL478)</name>
    <name type="common">Monoblepharis prolifera</name>
    <dbReference type="NCBI Taxonomy" id="1344416"/>
    <lineage>
        <taxon>Eukaryota</taxon>
        <taxon>Fungi</taxon>
        <taxon>Fungi incertae sedis</taxon>
        <taxon>Chytridiomycota</taxon>
        <taxon>Chytridiomycota incertae sedis</taxon>
        <taxon>Monoblepharidomycetes</taxon>
        <taxon>Monoblepharidales</taxon>
        <taxon>Gonapodyaceae</taxon>
        <taxon>Gonapodya</taxon>
    </lineage>
</organism>
<accession>A0A139AY43</accession>
<evidence type="ECO:0000313" key="2">
    <source>
        <dbReference type="EMBL" id="KXS21493.1"/>
    </source>
</evidence>
<dbReference type="Proteomes" id="UP000070544">
    <property type="component" value="Unassembled WGS sequence"/>
</dbReference>
<sequence>MFVINLVWRIIAPVLGRVWYEVYWSLPHAHQRFWSIWGERGFRRAFVFMLDPATDLQYKLLVSCEEQTVALRRQIEACTLDRVMHNAKLFKMSAQLGKNSKDAGAQFKQLQEDLIARNLIIQRMINEKRSLENMILGLRRQVASQADLMQRKHQELERVRQEVRFLQWQHEQLRAEYTYRLTNMAPTARAPLFASVLPGPVFPPLAPSTVYPHVPMHVPVSRGRLCHLQPQHLWRPCLNGP</sequence>
<keyword evidence="3" id="KW-1185">Reference proteome</keyword>
<feature type="coiled-coil region" evidence="1">
    <location>
        <begin position="121"/>
        <end position="176"/>
    </location>
</feature>
<reference evidence="2 3" key="1">
    <citation type="journal article" date="2015" name="Genome Biol. Evol.">
        <title>Phylogenomic analyses indicate that early fungi evolved digesting cell walls of algal ancestors of land plants.</title>
        <authorList>
            <person name="Chang Y."/>
            <person name="Wang S."/>
            <person name="Sekimoto S."/>
            <person name="Aerts A.L."/>
            <person name="Choi C."/>
            <person name="Clum A."/>
            <person name="LaButti K.M."/>
            <person name="Lindquist E.A."/>
            <person name="Yee Ngan C."/>
            <person name="Ohm R.A."/>
            <person name="Salamov A.A."/>
            <person name="Grigoriev I.V."/>
            <person name="Spatafora J.W."/>
            <person name="Berbee M.L."/>
        </authorList>
    </citation>
    <scope>NUCLEOTIDE SEQUENCE [LARGE SCALE GENOMIC DNA]</scope>
    <source>
        <strain evidence="2 3">JEL478</strain>
    </source>
</reference>
<name>A0A139AY43_GONPJ</name>
<dbReference type="EMBL" id="KQ965732">
    <property type="protein sequence ID" value="KXS21493.1"/>
    <property type="molecule type" value="Genomic_DNA"/>
</dbReference>
<keyword evidence="1" id="KW-0175">Coiled coil</keyword>